<organism evidence="11 12">
    <name type="scientific">Nocardioides malaquae</name>
    <dbReference type="NCBI Taxonomy" id="2773426"/>
    <lineage>
        <taxon>Bacteria</taxon>
        <taxon>Bacillati</taxon>
        <taxon>Actinomycetota</taxon>
        <taxon>Actinomycetes</taxon>
        <taxon>Propionibacteriales</taxon>
        <taxon>Nocardioidaceae</taxon>
        <taxon>Nocardioides</taxon>
    </lineage>
</organism>
<dbReference type="PROSITE" id="PS00107">
    <property type="entry name" value="PROTEIN_KINASE_ATP"/>
    <property type="match status" value="1"/>
</dbReference>
<dbReference type="PROSITE" id="PS50011">
    <property type="entry name" value="PROTEIN_KINASE_DOM"/>
    <property type="match status" value="1"/>
</dbReference>
<evidence type="ECO:0000256" key="9">
    <source>
        <dbReference type="SAM" id="Phobius"/>
    </source>
</evidence>
<keyword evidence="9" id="KW-1133">Transmembrane helix</keyword>
<keyword evidence="6 7" id="KW-0067">ATP-binding</keyword>
<dbReference type="RefSeq" id="WP_193637544.1">
    <property type="nucleotide sequence ID" value="NZ_JADCSA010000004.1"/>
</dbReference>
<dbReference type="Gene3D" id="3.30.200.20">
    <property type="entry name" value="Phosphorylase Kinase, domain 1"/>
    <property type="match status" value="1"/>
</dbReference>
<dbReference type="EMBL" id="JADCSA010000004">
    <property type="protein sequence ID" value="MBE7324220.1"/>
    <property type="molecule type" value="Genomic_DNA"/>
</dbReference>
<evidence type="ECO:0000256" key="1">
    <source>
        <dbReference type="ARBA" id="ARBA00012513"/>
    </source>
</evidence>
<dbReference type="PANTHER" id="PTHR43289:SF6">
    <property type="entry name" value="SERINE_THREONINE-PROTEIN KINASE NEKL-3"/>
    <property type="match status" value="1"/>
</dbReference>
<dbReference type="SMART" id="SM00220">
    <property type="entry name" value="S_TKc"/>
    <property type="match status" value="1"/>
</dbReference>
<evidence type="ECO:0000256" key="8">
    <source>
        <dbReference type="SAM" id="MobiDB-lite"/>
    </source>
</evidence>
<sequence>MEVESRRALGSRYELLTRLGQGAMGQVWRARDRSDDSVVAAKLLRPELTSDPEVVARFIQERSILVGLDHPGIVRVRDLVVEGQDLAIVMDLVDGDDLRTRLRQEGTFSPRLAVEVACAVLDALAAAHAAGCLHRDVKPDNVLVAGQGDFGAQDVRLSDFSIARLAQDSTVMATGLLGTPGYMPPELFVHGTFSAASDVYAVGVLLYELLAGRTPFAGPGTAHTVGHRHVSMAPPRLPVPDPLWRTVAMMLSKDPALRLPAARTAEQLRSLPDDVLDAPRLPVQPEPERWEPVDAAPATGPIRVNELPSDVDVGATYVPGAAVEATPVARPGAVEAALPVGDVDLQETGLARNVGPHTRPVLEPQAVAPEERRRRPWVRWVVGVVVLALVAGLTWLVVGLVTGGDDEAGPSTAGSGPLSATLVDDPLPSGFSVTRRVDYDPETGTADLSIRFGAQAAALAGPFLEVLPPVGQGDQCPLVAWEDDVEVSANLPQVTGIGVPCGHSIELTEVPRQGSVEVSAEVSVDLPAESGALEDWLASVSESTDAALASQPVGAAYPAQRLADVRVEVPSDVRVGSGSVRLRLLPVWRGAERPDDVRVLYDSQAVGPPSELLRQVAGGPDGVGLSDGCNGALAIVNGRRVGVLRAAESCTVRARVGNFTDLVSDTFRISPAGG</sequence>
<keyword evidence="3" id="KW-0808">Transferase</keyword>
<gene>
    <name evidence="11" type="ORF">IEQ44_06110</name>
</gene>
<evidence type="ECO:0000256" key="4">
    <source>
        <dbReference type="ARBA" id="ARBA00022741"/>
    </source>
</evidence>
<evidence type="ECO:0000256" key="7">
    <source>
        <dbReference type="PROSITE-ProRule" id="PRU10141"/>
    </source>
</evidence>
<keyword evidence="9" id="KW-0812">Transmembrane</keyword>
<name>A0ABR9RRM5_9ACTN</name>
<keyword evidence="2 11" id="KW-0723">Serine/threonine-protein kinase</keyword>
<protein>
    <recommendedName>
        <fullName evidence="1">non-specific serine/threonine protein kinase</fullName>
        <ecNumber evidence="1">2.7.11.1</ecNumber>
    </recommendedName>
</protein>
<accession>A0ABR9RRM5</accession>
<dbReference type="PROSITE" id="PS00108">
    <property type="entry name" value="PROTEIN_KINASE_ST"/>
    <property type="match status" value="1"/>
</dbReference>
<keyword evidence="12" id="KW-1185">Reference proteome</keyword>
<feature type="domain" description="Protein kinase" evidence="10">
    <location>
        <begin position="13"/>
        <end position="276"/>
    </location>
</feature>
<dbReference type="CDD" id="cd14014">
    <property type="entry name" value="STKc_PknB_like"/>
    <property type="match status" value="1"/>
</dbReference>
<reference evidence="11 12" key="1">
    <citation type="submission" date="2020-10" db="EMBL/GenBank/DDBJ databases">
        <title>Nocardioides sp. isolated from sludge.</title>
        <authorList>
            <person name="Zhang X."/>
        </authorList>
    </citation>
    <scope>NUCLEOTIDE SEQUENCE [LARGE SCALE GENOMIC DNA]</scope>
    <source>
        <strain evidence="11 12">Y6</strain>
    </source>
</reference>
<evidence type="ECO:0000256" key="5">
    <source>
        <dbReference type="ARBA" id="ARBA00022777"/>
    </source>
</evidence>
<evidence type="ECO:0000313" key="12">
    <source>
        <dbReference type="Proteomes" id="UP000756387"/>
    </source>
</evidence>
<dbReference type="GO" id="GO:0004674">
    <property type="term" value="F:protein serine/threonine kinase activity"/>
    <property type="evidence" value="ECO:0007669"/>
    <property type="project" value="UniProtKB-KW"/>
</dbReference>
<feature type="region of interest" description="Disordered" evidence="8">
    <location>
        <begin position="276"/>
        <end position="296"/>
    </location>
</feature>
<dbReference type="InterPro" id="IPR008271">
    <property type="entry name" value="Ser/Thr_kinase_AS"/>
</dbReference>
<evidence type="ECO:0000313" key="11">
    <source>
        <dbReference type="EMBL" id="MBE7324220.1"/>
    </source>
</evidence>
<proteinExistence type="predicted"/>
<dbReference type="EC" id="2.7.11.1" evidence="1"/>
<dbReference type="InterPro" id="IPR017441">
    <property type="entry name" value="Protein_kinase_ATP_BS"/>
</dbReference>
<evidence type="ECO:0000256" key="3">
    <source>
        <dbReference type="ARBA" id="ARBA00022679"/>
    </source>
</evidence>
<dbReference type="PANTHER" id="PTHR43289">
    <property type="entry name" value="MITOGEN-ACTIVATED PROTEIN KINASE KINASE KINASE 20-RELATED"/>
    <property type="match status" value="1"/>
</dbReference>
<feature type="binding site" evidence="7">
    <location>
        <position position="42"/>
    </location>
    <ligand>
        <name>ATP</name>
        <dbReference type="ChEBI" id="CHEBI:30616"/>
    </ligand>
</feature>
<evidence type="ECO:0000256" key="6">
    <source>
        <dbReference type="ARBA" id="ARBA00022840"/>
    </source>
</evidence>
<feature type="transmembrane region" description="Helical" evidence="9">
    <location>
        <begin position="380"/>
        <end position="401"/>
    </location>
</feature>
<keyword evidence="9" id="KW-0472">Membrane</keyword>
<comment type="caution">
    <text evidence="11">The sequence shown here is derived from an EMBL/GenBank/DDBJ whole genome shotgun (WGS) entry which is preliminary data.</text>
</comment>
<keyword evidence="5 11" id="KW-0418">Kinase</keyword>
<evidence type="ECO:0000259" key="10">
    <source>
        <dbReference type="PROSITE" id="PS50011"/>
    </source>
</evidence>
<evidence type="ECO:0000256" key="2">
    <source>
        <dbReference type="ARBA" id="ARBA00022527"/>
    </source>
</evidence>
<dbReference type="InterPro" id="IPR000719">
    <property type="entry name" value="Prot_kinase_dom"/>
</dbReference>
<dbReference type="Pfam" id="PF00069">
    <property type="entry name" value="Pkinase"/>
    <property type="match status" value="1"/>
</dbReference>
<keyword evidence="4 7" id="KW-0547">Nucleotide-binding</keyword>
<dbReference type="Gene3D" id="1.10.510.10">
    <property type="entry name" value="Transferase(Phosphotransferase) domain 1"/>
    <property type="match status" value="1"/>
</dbReference>
<dbReference type="SUPFAM" id="SSF56112">
    <property type="entry name" value="Protein kinase-like (PK-like)"/>
    <property type="match status" value="1"/>
</dbReference>
<dbReference type="Proteomes" id="UP000756387">
    <property type="component" value="Unassembled WGS sequence"/>
</dbReference>
<dbReference type="InterPro" id="IPR011009">
    <property type="entry name" value="Kinase-like_dom_sf"/>
</dbReference>